<organism evidence="20 21">
    <name type="scientific">Candidatus Nucleicultrix amoebiphila FS5</name>
    <dbReference type="NCBI Taxonomy" id="1414854"/>
    <lineage>
        <taxon>Bacteria</taxon>
        <taxon>Pseudomonadati</taxon>
        <taxon>Pseudomonadota</taxon>
        <taxon>Alphaproteobacteria</taxon>
        <taxon>Holosporales</taxon>
        <taxon>Candidatus Nucleicultricaceae</taxon>
        <taxon>Candidatus Nucleicultrix</taxon>
    </lineage>
</organism>
<gene>
    <name evidence="20" type="ORF">GQ61_05430</name>
</gene>
<protein>
    <recommendedName>
        <fullName evidence="16">Cytochrome c oxidase subunit 2</fullName>
        <ecNumber evidence="16">7.1.1.9</ecNumber>
    </recommendedName>
</protein>
<evidence type="ECO:0000256" key="14">
    <source>
        <dbReference type="ARBA" id="ARBA00047816"/>
    </source>
</evidence>
<dbReference type="PANTHER" id="PTHR22888">
    <property type="entry name" value="CYTOCHROME C OXIDASE, SUBUNIT II"/>
    <property type="match status" value="1"/>
</dbReference>
<evidence type="ECO:0000256" key="17">
    <source>
        <dbReference type="SAM" id="Phobius"/>
    </source>
</evidence>
<dbReference type="GO" id="GO:0004129">
    <property type="term" value="F:cytochrome-c oxidase activity"/>
    <property type="evidence" value="ECO:0007669"/>
    <property type="project" value="UniProtKB-EC"/>
</dbReference>
<evidence type="ECO:0000256" key="5">
    <source>
        <dbReference type="ARBA" id="ARBA00022660"/>
    </source>
</evidence>
<feature type="domain" description="Cytochrome oxidase subunit II copper A binding" evidence="18">
    <location>
        <begin position="113"/>
        <end position="245"/>
    </location>
</feature>
<evidence type="ECO:0000259" key="18">
    <source>
        <dbReference type="PROSITE" id="PS50857"/>
    </source>
</evidence>
<sequence>MIAVFSLIPFYSAFADKPHAWQMNLQVPASPVMEKITELHNLLLVIIFSIAIFVLFLLIFVVFRFRESRNPVPSKTTHNTPLEIVWTLFPVIILAVIAFPSFKLMYFMDKAVDAEMTVKVIGHQWYWTYEYPDHQVSFDSYMIKDADLKPGQMRLLEVDNQLIVPADTVVRILVTSEDVLHSWAIPSLGIKQDSVPGKLREIWVNVKKEGTYYGQCSELCGMDHGFMPIAVKAVDKETFNQWLNETKSKHASSAEPAPSTKVS</sequence>
<evidence type="ECO:0000259" key="19">
    <source>
        <dbReference type="PROSITE" id="PS50999"/>
    </source>
</evidence>
<dbReference type="GO" id="GO:0042773">
    <property type="term" value="P:ATP synthesis coupled electron transport"/>
    <property type="evidence" value="ECO:0007669"/>
    <property type="project" value="TreeGrafter"/>
</dbReference>
<dbReference type="GO" id="GO:0005886">
    <property type="term" value="C:plasma membrane"/>
    <property type="evidence" value="ECO:0007669"/>
    <property type="project" value="UniProtKB-SubCell"/>
</dbReference>
<dbReference type="PROSITE" id="PS00078">
    <property type="entry name" value="COX2"/>
    <property type="match status" value="1"/>
</dbReference>
<evidence type="ECO:0000256" key="4">
    <source>
        <dbReference type="ARBA" id="ARBA00022448"/>
    </source>
</evidence>
<comment type="subcellular location">
    <subcellularLocation>
        <location evidence="15">Cell membrane</location>
        <topology evidence="15">Multi-pass membrane protein</topology>
    </subcellularLocation>
    <subcellularLocation>
        <location evidence="2">Membrane</location>
        <topology evidence="2">Multi-pass membrane protein</topology>
    </subcellularLocation>
</comment>
<dbReference type="CDD" id="cd13912">
    <property type="entry name" value="CcO_II_C"/>
    <property type="match status" value="1"/>
</dbReference>
<name>A0A1W6N4P4_9PROT</name>
<keyword evidence="10 17" id="KW-1133">Transmembrane helix</keyword>
<evidence type="ECO:0000256" key="11">
    <source>
        <dbReference type="ARBA" id="ARBA00023008"/>
    </source>
</evidence>
<dbReference type="InterPro" id="IPR011759">
    <property type="entry name" value="Cyt_c_oxidase_su2_TM_dom"/>
</dbReference>
<dbReference type="Pfam" id="PF02790">
    <property type="entry name" value="COX2_TM"/>
    <property type="match status" value="1"/>
</dbReference>
<dbReference type="EMBL" id="CP008743">
    <property type="protein sequence ID" value="ARN84823.1"/>
    <property type="molecule type" value="Genomic_DNA"/>
</dbReference>
<dbReference type="SUPFAM" id="SSF49503">
    <property type="entry name" value="Cupredoxins"/>
    <property type="match status" value="1"/>
</dbReference>
<dbReference type="InterPro" id="IPR008972">
    <property type="entry name" value="Cupredoxin"/>
</dbReference>
<evidence type="ECO:0000313" key="20">
    <source>
        <dbReference type="EMBL" id="ARN84823.1"/>
    </source>
</evidence>
<keyword evidence="8" id="KW-1278">Translocase</keyword>
<dbReference type="GO" id="GO:0016491">
    <property type="term" value="F:oxidoreductase activity"/>
    <property type="evidence" value="ECO:0007669"/>
    <property type="project" value="InterPro"/>
</dbReference>
<accession>A0A1W6N4P4</accession>
<dbReference type="InterPro" id="IPR034210">
    <property type="entry name" value="CcO_II_C"/>
</dbReference>
<feature type="transmembrane region" description="Helical" evidence="17">
    <location>
        <begin position="39"/>
        <end position="63"/>
    </location>
</feature>
<evidence type="ECO:0000256" key="13">
    <source>
        <dbReference type="ARBA" id="ARBA00024688"/>
    </source>
</evidence>
<dbReference type="Proteomes" id="UP000237351">
    <property type="component" value="Chromosome"/>
</dbReference>
<dbReference type="PROSITE" id="PS50999">
    <property type="entry name" value="COX2_TM"/>
    <property type="match status" value="1"/>
</dbReference>
<dbReference type="Gene3D" id="1.10.287.90">
    <property type="match status" value="1"/>
</dbReference>
<dbReference type="STRING" id="1414854.GQ61_05430"/>
<evidence type="ECO:0000256" key="1">
    <source>
        <dbReference type="ARBA" id="ARBA00001971"/>
    </source>
</evidence>
<evidence type="ECO:0000256" key="3">
    <source>
        <dbReference type="ARBA" id="ARBA00007866"/>
    </source>
</evidence>
<evidence type="ECO:0000256" key="10">
    <source>
        <dbReference type="ARBA" id="ARBA00022989"/>
    </source>
</evidence>
<proteinExistence type="inferred from homology"/>
<dbReference type="InterPro" id="IPR036257">
    <property type="entry name" value="Cyt_c_oxidase_su2_TM_sf"/>
</dbReference>
<dbReference type="InterPro" id="IPR001505">
    <property type="entry name" value="Copper_CuA"/>
</dbReference>
<comment type="similarity">
    <text evidence="3 15">Belongs to the cytochrome c oxidase subunit 2 family.</text>
</comment>
<dbReference type="NCBIfam" id="TIGR02866">
    <property type="entry name" value="CoxB"/>
    <property type="match status" value="1"/>
</dbReference>
<keyword evidence="9 15" id="KW-0249">Electron transport</keyword>
<evidence type="ECO:0000256" key="8">
    <source>
        <dbReference type="ARBA" id="ARBA00022967"/>
    </source>
</evidence>
<dbReference type="EC" id="7.1.1.9" evidence="16"/>
<dbReference type="Pfam" id="PF00116">
    <property type="entry name" value="COX2"/>
    <property type="match status" value="1"/>
</dbReference>
<dbReference type="InterPro" id="IPR014222">
    <property type="entry name" value="Cyt_c_oxidase_su2"/>
</dbReference>
<evidence type="ECO:0000256" key="12">
    <source>
        <dbReference type="ARBA" id="ARBA00023136"/>
    </source>
</evidence>
<keyword evidence="21" id="KW-1185">Reference proteome</keyword>
<dbReference type="Gene3D" id="2.60.40.420">
    <property type="entry name" value="Cupredoxins - blue copper proteins"/>
    <property type="match status" value="1"/>
</dbReference>
<dbReference type="SUPFAM" id="SSF81464">
    <property type="entry name" value="Cytochrome c oxidase subunit II-like, transmembrane region"/>
    <property type="match status" value="1"/>
</dbReference>
<dbReference type="PRINTS" id="PR01166">
    <property type="entry name" value="CYCOXIDASEII"/>
</dbReference>
<reference evidence="20 21" key="1">
    <citation type="submission" date="2014-06" db="EMBL/GenBank/DDBJ databases">
        <title>The genome of the endonuclear symbiont Nucleicultrix amoebiphila.</title>
        <authorList>
            <person name="Schulz F."/>
            <person name="Horn M."/>
        </authorList>
    </citation>
    <scope>NUCLEOTIDE SEQUENCE [LARGE SCALE GENOMIC DNA]</scope>
    <source>
        <strain evidence="20 21">FS5</strain>
    </source>
</reference>
<dbReference type="AlphaFoldDB" id="A0A1W6N4P4"/>
<dbReference type="InterPro" id="IPR002429">
    <property type="entry name" value="CcO_II-like_C"/>
</dbReference>
<comment type="function">
    <text evidence="13 16">Subunits I and II form the functional core of the enzyme complex. Electrons originating in cytochrome c are transferred via heme a and Cu(A) to the binuclear center formed by heme a3 and Cu(B).</text>
</comment>
<feature type="domain" description="Cytochrome oxidase subunit II transmembrane region profile" evidence="19">
    <location>
        <begin position="17"/>
        <end position="112"/>
    </location>
</feature>
<evidence type="ECO:0000256" key="6">
    <source>
        <dbReference type="ARBA" id="ARBA00022692"/>
    </source>
</evidence>
<comment type="catalytic activity">
    <reaction evidence="14 16">
        <text>4 Fe(II)-[cytochrome c] + O2 + 8 H(+)(in) = 4 Fe(III)-[cytochrome c] + 2 H2O + 4 H(+)(out)</text>
        <dbReference type="Rhea" id="RHEA:11436"/>
        <dbReference type="Rhea" id="RHEA-COMP:10350"/>
        <dbReference type="Rhea" id="RHEA-COMP:14399"/>
        <dbReference type="ChEBI" id="CHEBI:15377"/>
        <dbReference type="ChEBI" id="CHEBI:15378"/>
        <dbReference type="ChEBI" id="CHEBI:15379"/>
        <dbReference type="ChEBI" id="CHEBI:29033"/>
        <dbReference type="ChEBI" id="CHEBI:29034"/>
        <dbReference type="EC" id="7.1.1.9"/>
    </reaction>
</comment>
<dbReference type="KEGG" id="naf:GQ61_05430"/>
<evidence type="ECO:0000256" key="2">
    <source>
        <dbReference type="ARBA" id="ARBA00004141"/>
    </source>
</evidence>
<keyword evidence="7 16" id="KW-0479">Metal-binding</keyword>
<keyword evidence="11 16" id="KW-0186">Copper</keyword>
<keyword evidence="5 15" id="KW-0679">Respiratory chain</keyword>
<dbReference type="GO" id="GO:0005507">
    <property type="term" value="F:copper ion binding"/>
    <property type="evidence" value="ECO:0007669"/>
    <property type="project" value="InterPro"/>
</dbReference>
<keyword evidence="6 15" id="KW-0812">Transmembrane</keyword>
<feature type="transmembrane region" description="Helical" evidence="17">
    <location>
        <begin position="84"/>
        <end position="108"/>
    </location>
</feature>
<evidence type="ECO:0000256" key="16">
    <source>
        <dbReference type="RuleBase" id="RU004024"/>
    </source>
</evidence>
<dbReference type="FunFam" id="2.60.40.420:FF:000001">
    <property type="entry name" value="Cytochrome c oxidase subunit 2"/>
    <property type="match status" value="1"/>
</dbReference>
<dbReference type="PROSITE" id="PS50857">
    <property type="entry name" value="COX2_CUA"/>
    <property type="match status" value="1"/>
</dbReference>
<dbReference type="PANTHER" id="PTHR22888:SF9">
    <property type="entry name" value="CYTOCHROME C OXIDASE SUBUNIT 2"/>
    <property type="match status" value="1"/>
</dbReference>
<keyword evidence="4 15" id="KW-0813">Transport</keyword>
<evidence type="ECO:0000256" key="15">
    <source>
        <dbReference type="RuleBase" id="RU000456"/>
    </source>
</evidence>
<comment type="cofactor">
    <cofactor evidence="16">
        <name>Cu cation</name>
        <dbReference type="ChEBI" id="CHEBI:23378"/>
    </cofactor>
    <text evidence="16">Binds a copper A center.</text>
</comment>
<comment type="cofactor">
    <cofactor evidence="1">
        <name>heme</name>
        <dbReference type="ChEBI" id="CHEBI:30413"/>
    </cofactor>
</comment>
<evidence type="ECO:0000256" key="9">
    <source>
        <dbReference type="ARBA" id="ARBA00022982"/>
    </source>
</evidence>
<evidence type="ECO:0000256" key="7">
    <source>
        <dbReference type="ARBA" id="ARBA00022723"/>
    </source>
</evidence>
<dbReference type="InterPro" id="IPR045187">
    <property type="entry name" value="CcO_II"/>
</dbReference>
<keyword evidence="12 17" id="KW-0472">Membrane</keyword>
<evidence type="ECO:0000313" key="21">
    <source>
        <dbReference type="Proteomes" id="UP000237351"/>
    </source>
</evidence>